<accession>A0ABM8AJX1</accession>
<feature type="compositionally biased region" description="Low complexity" evidence="1">
    <location>
        <begin position="172"/>
        <end position="184"/>
    </location>
</feature>
<reference evidence="2" key="1">
    <citation type="submission" date="2022-07" db="EMBL/GenBank/DDBJ databases">
        <title>Complete Genome Sequence of the Radioresistant Bacterium Deinococcus aetherius ST0316, Isolated from the Air Dust collected in Lower Stratosphere above Japan.</title>
        <authorList>
            <person name="Satoh K."/>
            <person name="Hagiwara K."/>
            <person name="Katsumata K."/>
            <person name="Kubo A."/>
            <person name="Yokobori S."/>
            <person name="Yamagishi A."/>
            <person name="Oono Y."/>
            <person name="Narumi I."/>
        </authorList>
    </citation>
    <scope>NUCLEOTIDE SEQUENCE</scope>
    <source>
        <strain evidence="2">ST0316</strain>
        <plasmid evidence="2">pDAETH-2</plasmid>
    </source>
</reference>
<dbReference type="EMBL" id="AP026562">
    <property type="protein sequence ID" value="BDP44122.1"/>
    <property type="molecule type" value="Genomic_DNA"/>
</dbReference>
<name>A0ABM8AJX1_9DEIO</name>
<sequence>MTGSFGARHIRLSTEPRFHTLMRVLMRELGYEGRVLTFRRDGHTYTLPLSPEAYTFQDHGSGGHHDCVACRVDRPRRFALFVHTAQGVVGPLGSTCLFERVLGLRSREAQRLSRVLEQIAREASHREAHAPLLRESGSHPLYLRALGFEWTRDARLLARAPLTPPQREALRRPAGTAAAAALRGAEGRHAPGHPSPSSPSALAPCLPGPSRPPLQGAALARRADPAQRRAGAGEETGSGPAAAPRCSGARGVRPSQPG</sequence>
<protein>
    <submittedName>
        <fullName evidence="2">Uncharacterized protein</fullName>
    </submittedName>
</protein>
<evidence type="ECO:0000313" key="3">
    <source>
        <dbReference type="Proteomes" id="UP001064971"/>
    </source>
</evidence>
<evidence type="ECO:0000313" key="2">
    <source>
        <dbReference type="EMBL" id="BDP44122.1"/>
    </source>
</evidence>
<organism evidence="2 3">
    <name type="scientific">Deinococcus aetherius</name>
    <dbReference type="NCBI Taxonomy" id="200252"/>
    <lineage>
        <taxon>Bacteria</taxon>
        <taxon>Thermotogati</taxon>
        <taxon>Deinococcota</taxon>
        <taxon>Deinococci</taxon>
        <taxon>Deinococcales</taxon>
        <taxon>Deinococcaceae</taxon>
        <taxon>Deinococcus</taxon>
    </lineage>
</organism>
<proteinExistence type="predicted"/>
<geneLocation type="plasmid" evidence="2 3">
    <name>pDAETH-2</name>
</geneLocation>
<keyword evidence="3" id="KW-1185">Reference proteome</keyword>
<dbReference type="RefSeq" id="WP_264778480.1">
    <property type="nucleotide sequence ID" value="NZ_AP026562.1"/>
</dbReference>
<evidence type="ECO:0000256" key="1">
    <source>
        <dbReference type="SAM" id="MobiDB-lite"/>
    </source>
</evidence>
<feature type="region of interest" description="Disordered" evidence="1">
    <location>
        <begin position="164"/>
        <end position="258"/>
    </location>
</feature>
<dbReference type="Proteomes" id="UP001064971">
    <property type="component" value="Plasmid pDAETH-2"/>
</dbReference>
<gene>
    <name evidence="2" type="ORF">DAETH_40910</name>
</gene>
<keyword evidence="2" id="KW-0614">Plasmid</keyword>